<evidence type="ECO:0000313" key="2">
    <source>
        <dbReference type="EMBL" id="UYM03907.1"/>
    </source>
</evidence>
<dbReference type="KEGG" id="sgrg:L0C25_15310"/>
<feature type="transmembrane region" description="Helical" evidence="1">
    <location>
        <begin position="64"/>
        <end position="86"/>
    </location>
</feature>
<evidence type="ECO:0000256" key="1">
    <source>
        <dbReference type="SAM" id="Phobius"/>
    </source>
</evidence>
<keyword evidence="3" id="KW-1185">Reference proteome</keyword>
<sequence>MSRHLPLGTAVYVLAVVVVAAGLAVLAAGPWRVGMSMCGGAFAAAAVARIAIPERTVGLLRVRRRVIDVLWMGALAGLIITLAIVIPSQPSP</sequence>
<dbReference type="Proteomes" id="UP001164390">
    <property type="component" value="Chromosome"/>
</dbReference>
<organism evidence="2 3">
    <name type="scientific">Solicola gregarius</name>
    <dbReference type="NCBI Taxonomy" id="2908642"/>
    <lineage>
        <taxon>Bacteria</taxon>
        <taxon>Bacillati</taxon>
        <taxon>Actinomycetota</taxon>
        <taxon>Actinomycetes</taxon>
        <taxon>Propionibacteriales</taxon>
        <taxon>Nocardioidaceae</taxon>
        <taxon>Solicola</taxon>
    </lineage>
</organism>
<gene>
    <name evidence="2" type="ORF">L0C25_15310</name>
</gene>
<feature type="transmembrane region" description="Helical" evidence="1">
    <location>
        <begin position="33"/>
        <end position="52"/>
    </location>
</feature>
<protein>
    <submittedName>
        <fullName evidence="2">DUF3017 domain-containing protein</fullName>
    </submittedName>
</protein>
<feature type="transmembrane region" description="Helical" evidence="1">
    <location>
        <begin position="7"/>
        <end position="27"/>
    </location>
</feature>
<dbReference type="EMBL" id="CP094970">
    <property type="protein sequence ID" value="UYM03907.1"/>
    <property type="molecule type" value="Genomic_DNA"/>
</dbReference>
<keyword evidence="1" id="KW-0812">Transmembrane</keyword>
<evidence type="ECO:0000313" key="3">
    <source>
        <dbReference type="Proteomes" id="UP001164390"/>
    </source>
</evidence>
<dbReference type="Pfam" id="PF11222">
    <property type="entry name" value="DUF3017"/>
    <property type="match status" value="1"/>
</dbReference>
<dbReference type="RefSeq" id="WP_271632549.1">
    <property type="nucleotide sequence ID" value="NZ_CP094970.1"/>
</dbReference>
<keyword evidence="1" id="KW-1133">Transmembrane helix</keyword>
<dbReference type="AlphaFoldDB" id="A0AA46TEJ8"/>
<proteinExistence type="predicted"/>
<dbReference type="InterPro" id="IPR021385">
    <property type="entry name" value="DUF3017"/>
</dbReference>
<reference evidence="2" key="1">
    <citation type="submission" date="2022-01" db="EMBL/GenBank/DDBJ databases">
        <title>Nocardioidaceae gen. sp. A5X3R13.</title>
        <authorList>
            <person name="Lopez Marin M.A."/>
            <person name="Uhlik O."/>
        </authorList>
    </citation>
    <scope>NUCLEOTIDE SEQUENCE</scope>
    <source>
        <strain evidence="2">A5X3R13</strain>
    </source>
</reference>
<keyword evidence="1" id="KW-0472">Membrane</keyword>
<accession>A0AA46TEJ8</accession>
<name>A0AA46TEJ8_9ACTN</name>